<dbReference type="PANTHER" id="PTHR11365:SF23">
    <property type="entry name" value="HYPOTHETICAL 5-OXOPROLINASE (EUROFUNG)-RELATED"/>
    <property type="match status" value="1"/>
</dbReference>
<dbReference type="Proteomes" id="UP000741360">
    <property type="component" value="Unassembled WGS sequence"/>
</dbReference>
<gene>
    <name evidence="4" type="ORF">HYY65_07830</name>
</gene>
<comment type="caution">
    <text evidence="4">The sequence shown here is derived from an EMBL/GenBank/DDBJ whole genome shotgun (WGS) entry which is preliminary data.</text>
</comment>
<dbReference type="InterPro" id="IPR049517">
    <property type="entry name" value="ACX-like_C"/>
</dbReference>
<dbReference type="GO" id="GO:0006749">
    <property type="term" value="P:glutathione metabolic process"/>
    <property type="evidence" value="ECO:0007669"/>
    <property type="project" value="TreeGrafter"/>
</dbReference>
<dbReference type="Pfam" id="PF05378">
    <property type="entry name" value="Hydant_A_N"/>
    <property type="match status" value="1"/>
</dbReference>
<feature type="domain" description="Hydantoinase A/oxoprolinase" evidence="1">
    <location>
        <begin position="221"/>
        <end position="505"/>
    </location>
</feature>
<evidence type="ECO:0000313" key="5">
    <source>
        <dbReference type="Proteomes" id="UP000741360"/>
    </source>
</evidence>
<sequence length="702" mass="76426">MDSNSTFVIGSDTGGTFTDITVLTDQGEIFMDKAPTTPHDFSIGVMDAIDKVSQGMGLTREDLLRRSVMVKHGSTVATNALITREGSKVGLITTRGFEDTTLIMRAIGRVAGLSEEEIKHQATAVKPEPMVPRELIKGVTERVDSQGKVVIPVNQDEIREALRCLVEEHQVQGIAVNFLFGFSNPAHELAVRRLFQEMYPGSDITLTCSHEICKTIREYSRSNTVIMNEFLARTVHNYVSRLGRQLAESGYQRPLLVMQANGGVVHPDEMVPVGTISSGPSGGVIASKFVADILGHKNVVTTDMGGTSFDVSLLIDGHWRNMLDSIVERFHVSWPMMDIQSIGAGGGTISTVDPVTGQLRVGPKSAGAAPGPVCYGAGGQHPTITDADLILGLLDPDYFLGGRMKLNKALAEKAMREKIAEPLGMDVVEAAAGIYEIINASMSDLIRKQVVTTGRIPAEFVIYSFGGAGPVHAAAYGAELGASKCYIFPMSAVFSAFGVAAADIIMSHPETFRQRLPVDPEVLNRKIESVESELQAAIERQGIRREDISFRRTFYMRYGKQLNDLEIQVPTKRYTEEDIQAIMALFERKYEDVYGHGSGYREAGILLISFNIEAIGATIKPRLATVPSNGSRSPEGAVKGKRLVYFPKVGDFVETRVYDYLKLKAGHGLEGPAIVETPITTIIIPPQATAVVDSYLNIEMVI</sequence>
<dbReference type="InterPro" id="IPR045079">
    <property type="entry name" value="Oxoprolinase-like"/>
</dbReference>
<proteinExistence type="predicted"/>
<dbReference type="GO" id="GO:0017168">
    <property type="term" value="F:5-oxoprolinase (ATP-hydrolyzing) activity"/>
    <property type="evidence" value="ECO:0007669"/>
    <property type="project" value="TreeGrafter"/>
</dbReference>
<dbReference type="Pfam" id="PF19278">
    <property type="entry name" value="Hydant_A_C"/>
    <property type="match status" value="1"/>
</dbReference>
<dbReference type="GO" id="GO:0005829">
    <property type="term" value="C:cytosol"/>
    <property type="evidence" value="ECO:0007669"/>
    <property type="project" value="TreeGrafter"/>
</dbReference>
<name>A0A932M0Y8_UNCTE</name>
<feature type="domain" description="Acetophenone carboxylase-like C-terminal" evidence="3">
    <location>
        <begin position="523"/>
        <end position="695"/>
    </location>
</feature>
<evidence type="ECO:0000259" key="3">
    <source>
        <dbReference type="Pfam" id="PF19278"/>
    </source>
</evidence>
<reference evidence="4" key="1">
    <citation type="submission" date="2020-07" db="EMBL/GenBank/DDBJ databases">
        <title>Huge and variable diversity of episymbiotic CPR bacteria and DPANN archaea in groundwater ecosystems.</title>
        <authorList>
            <person name="He C.Y."/>
            <person name="Keren R."/>
            <person name="Whittaker M."/>
            <person name="Farag I.F."/>
            <person name="Doudna J."/>
            <person name="Cate J.H.D."/>
            <person name="Banfield J.F."/>
        </authorList>
    </citation>
    <scope>NUCLEOTIDE SEQUENCE</scope>
    <source>
        <strain evidence="4">NC_groundwater_717_Ag_S-0.2um_59_8</strain>
    </source>
</reference>
<protein>
    <submittedName>
        <fullName evidence="4">Hydantoinase/oxoprolinase family protein</fullName>
    </submittedName>
</protein>
<dbReference type="InterPro" id="IPR002821">
    <property type="entry name" value="Hydantoinase_A"/>
</dbReference>
<accession>A0A932M0Y8</accession>
<feature type="domain" description="Hydantoinase/oxoprolinase N-terminal" evidence="2">
    <location>
        <begin position="9"/>
        <end position="198"/>
    </location>
</feature>
<evidence type="ECO:0000259" key="1">
    <source>
        <dbReference type="Pfam" id="PF01968"/>
    </source>
</evidence>
<organism evidence="4 5">
    <name type="scientific">Tectimicrobiota bacterium</name>
    <dbReference type="NCBI Taxonomy" id="2528274"/>
    <lineage>
        <taxon>Bacteria</taxon>
        <taxon>Pseudomonadati</taxon>
        <taxon>Nitrospinota/Tectimicrobiota group</taxon>
        <taxon>Candidatus Tectimicrobiota</taxon>
    </lineage>
</organism>
<dbReference type="Pfam" id="PF01968">
    <property type="entry name" value="Hydantoinase_A"/>
    <property type="match status" value="1"/>
</dbReference>
<dbReference type="PANTHER" id="PTHR11365">
    <property type="entry name" value="5-OXOPROLINASE RELATED"/>
    <property type="match status" value="1"/>
</dbReference>
<evidence type="ECO:0000259" key="2">
    <source>
        <dbReference type="Pfam" id="PF05378"/>
    </source>
</evidence>
<dbReference type="AlphaFoldDB" id="A0A932M0Y8"/>
<dbReference type="EMBL" id="JACPSX010000148">
    <property type="protein sequence ID" value="MBI3014950.1"/>
    <property type="molecule type" value="Genomic_DNA"/>
</dbReference>
<evidence type="ECO:0000313" key="4">
    <source>
        <dbReference type="EMBL" id="MBI3014950.1"/>
    </source>
</evidence>
<dbReference type="InterPro" id="IPR008040">
    <property type="entry name" value="Hydant_A_N"/>
</dbReference>